<sequence>MAMPSPSASLAGLFLYRQLKYETPASAIFPRTSYWFNFPLCLHKQLSQQKQMSNSQAGHKLLEPATPLRKRDDLACYILREPERHRAGCCGRPSWCHPAPPNSPCNPLAPTLALWRKLAPRIPSGFLPLNNPSSLSRSSIRLVLQTLHQLRCPSLDTVQHLNVSLVVRGPKLNTVFESLPPLKQINTPAQLGVVCKLTEGALDPLVQIIDKDIKQNWPQHRALGNTTCDWPPTGFNSIHHHSLGPAIQPLLNPAKSMPVQATSSHFLQENAGQSSRLRTLGSVQCQWKKQPYPTGVVLPPPPTSGAALNARREMETTGKPDLPITGTKATVALLFGTLTIMDHYLETCYSKETSSSGLEEQPVCPKACPPFPATVIDPFQTGDSAPHSLLPLSLNLLLPSVLTCLLLSEVQAILVPQPAPPSLSLLLWGQQHPGGFGSRDATGTAGNIPVKNQPTRLRKNCMYVQEKLLDMSAVQPIQPGPRPEEATPAANSREPHPTQPHALTHSILRSPTASSTPARASTPHSHSTEQRSPRPQPPSLCCCHLPSLRHRSAPKPCGIAKARPQPSTALLRSRSLLNKMQVIQHGLLSPGNTPQLTHKPPLSSIGPGRVGTAPAWYIASYRLTSLRAYDRTRKRLENIIMQYLKAPIYGGDKVGRDSMKERYPFKEDVICHLGKWTTMERGIQYLRELAVLEVIYDDLDNKQLSKDPDEVKRTRPTW</sequence>
<evidence type="ECO:0000256" key="1">
    <source>
        <dbReference type="SAM" id="MobiDB-lite"/>
    </source>
</evidence>
<dbReference type="AlphaFoldDB" id="A0AAN7RVB6"/>
<reference evidence="2 3" key="1">
    <citation type="journal article" date="2023" name="J. Hered.">
        <title>Chromosome-level genome of the wood stork (Mycteria americana) provides insight into avian chromosome evolution.</title>
        <authorList>
            <person name="Flamio R. Jr."/>
            <person name="Ramstad K.M."/>
        </authorList>
    </citation>
    <scope>NUCLEOTIDE SEQUENCE [LARGE SCALE GENOMIC DNA]</scope>
    <source>
        <strain evidence="2">JAX WOST 10</strain>
    </source>
</reference>
<dbReference type="EMBL" id="JAUNZN010000007">
    <property type="protein sequence ID" value="KAK4818477.1"/>
    <property type="molecule type" value="Genomic_DNA"/>
</dbReference>
<gene>
    <name evidence="2" type="ORF">QYF61_014179</name>
</gene>
<protein>
    <submittedName>
        <fullName evidence="2">Uncharacterized protein</fullName>
    </submittedName>
</protein>
<evidence type="ECO:0000313" key="2">
    <source>
        <dbReference type="EMBL" id="KAK4818477.1"/>
    </source>
</evidence>
<dbReference type="Proteomes" id="UP001333110">
    <property type="component" value="Unassembled WGS sequence"/>
</dbReference>
<proteinExistence type="predicted"/>
<organism evidence="2 3">
    <name type="scientific">Mycteria americana</name>
    <name type="common">Wood stork</name>
    <dbReference type="NCBI Taxonomy" id="33587"/>
    <lineage>
        <taxon>Eukaryota</taxon>
        <taxon>Metazoa</taxon>
        <taxon>Chordata</taxon>
        <taxon>Craniata</taxon>
        <taxon>Vertebrata</taxon>
        <taxon>Euteleostomi</taxon>
        <taxon>Archelosauria</taxon>
        <taxon>Archosauria</taxon>
        <taxon>Dinosauria</taxon>
        <taxon>Saurischia</taxon>
        <taxon>Theropoda</taxon>
        <taxon>Coelurosauria</taxon>
        <taxon>Aves</taxon>
        <taxon>Neognathae</taxon>
        <taxon>Neoaves</taxon>
        <taxon>Aequornithes</taxon>
        <taxon>Ciconiiformes</taxon>
        <taxon>Ciconiidae</taxon>
        <taxon>Mycteria</taxon>
    </lineage>
</organism>
<name>A0AAN7RVB6_MYCAM</name>
<evidence type="ECO:0000313" key="3">
    <source>
        <dbReference type="Proteomes" id="UP001333110"/>
    </source>
</evidence>
<feature type="compositionally biased region" description="Low complexity" evidence="1">
    <location>
        <begin position="509"/>
        <end position="523"/>
    </location>
</feature>
<keyword evidence="3" id="KW-1185">Reference proteome</keyword>
<feature type="region of interest" description="Disordered" evidence="1">
    <location>
        <begin position="473"/>
        <end position="538"/>
    </location>
</feature>
<accession>A0AAN7RVB6</accession>
<comment type="caution">
    <text evidence="2">The sequence shown here is derived from an EMBL/GenBank/DDBJ whole genome shotgun (WGS) entry which is preliminary data.</text>
</comment>